<dbReference type="Proteomes" id="UP000039046">
    <property type="component" value="Unassembled WGS sequence"/>
</dbReference>
<dbReference type="InterPro" id="IPR003137">
    <property type="entry name" value="PA_domain"/>
</dbReference>
<proteinExistence type="inferred from homology"/>
<feature type="transmembrane region" description="Helical" evidence="2">
    <location>
        <begin position="29"/>
        <end position="54"/>
    </location>
</feature>
<dbReference type="Gene3D" id="3.50.30.30">
    <property type="match status" value="1"/>
</dbReference>
<dbReference type="EMBL" id="CDHN01000002">
    <property type="protein sequence ID" value="CEJ88848.1"/>
    <property type="molecule type" value="Genomic_DNA"/>
</dbReference>
<keyword evidence="2" id="KW-0472">Membrane</keyword>
<dbReference type="PANTHER" id="PTHR10404">
    <property type="entry name" value="N-ACETYLATED-ALPHA-LINKED ACIDIC DIPEPTIDASE"/>
    <property type="match status" value="1"/>
</dbReference>
<sequence>MSNERTPLIPTISFGPVRRRQEQQTCKRFFTIATTCLALYGIFIFAFHLIAWPFHYHSPDNDGRYSWPHKYGRNLSHQQLRKIFMDTPTASSARESSRYYASGAHLAGKNFSQADWTREKWQSWGIQASIAEYEVLLNYPVDHSLSMLEETHKDNWKLSFKASLKEDVLKEDPTTGSKDSIPTFHGYSASGNVTGQFVYVNYGTFQDYQDLVDASIDLKGKIAIAKYGGIFRGLKIKRAEELGMVGVLIYSDPGDDGLITEENGYEAYPAGPARNPSSVQRGSVSYLSNAVGDPTTPGYPSKPGVPRVPLTGSTPGIPSIPISYADALPILKALNGHGPKVTDFGKYWQNNLGLKYKGVNYNIGPSPANVVLNLYNEQEYVTTPLWDVIGVVNGTIPNEVIVVGNHRDAWIVGGAGDPNSGSAVMNEVIRSVGVALDAGWRPLRTIVFGSWDGEEYGLIGSTEWVEEYLPWIKDANVAYVNVDVGASGPHFKASAAPLLHNILREATKLVSSPNQTVPGQSISDVWDGKITTIGSGSDFTAFQDFAGVPCLDFGFNNDGAAGPVYHYHSNYDSFHWMNEYGDPGYLHHEAMAKLLGNILLSLSEEIVIPFQAKTYGDSLLQYLDQVEDSLEHSLSANPNELPDDASPEAVVALRSGHKKDGKNTKKHELRAFQTGLKSLRHSLVQFSKAAARLDQDAEFLRQKLDEGYRWWNILGKIHFAWTLVRVNREYKNLERHFLFEEGLDNRTWFKHVVYAPGLWTGYAGAVYPGLVESIDSQDYENGLRWTKIVKKCVEDGLKSLKGELDN</sequence>
<keyword evidence="2" id="KW-0812">Transmembrane</keyword>
<dbReference type="InterPro" id="IPR007365">
    <property type="entry name" value="TFR-like_dimer_dom"/>
</dbReference>
<evidence type="ECO:0000256" key="2">
    <source>
        <dbReference type="SAM" id="Phobius"/>
    </source>
</evidence>
<accession>A0A0A1TFJ3</accession>
<dbReference type="OrthoDB" id="5841748at2759"/>
<dbReference type="HOGENOM" id="CLU_005688_2_0_1"/>
<dbReference type="InterPro" id="IPR046450">
    <property type="entry name" value="PA_dom_sf"/>
</dbReference>
<dbReference type="Gene3D" id="1.20.930.40">
    <property type="entry name" value="Transferrin receptor-like, dimerisation domain"/>
    <property type="match status" value="1"/>
</dbReference>
<dbReference type="SUPFAM" id="SSF47672">
    <property type="entry name" value="Transferrin receptor-like dimerisation domain"/>
    <property type="match status" value="1"/>
</dbReference>
<dbReference type="SUPFAM" id="SSF52025">
    <property type="entry name" value="PA domain"/>
    <property type="match status" value="1"/>
</dbReference>
<organism evidence="6 7">
    <name type="scientific">[Torrubiella] hemipterigena</name>
    <dbReference type="NCBI Taxonomy" id="1531966"/>
    <lineage>
        <taxon>Eukaryota</taxon>
        <taxon>Fungi</taxon>
        <taxon>Dikarya</taxon>
        <taxon>Ascomycota</taxon>
        <taxon>Pezizomycotina</taxon>
        <taxon>Sordariomycetes</taxon>
        <taxon>Hypocreomycetidae</taxon>
        <taxon>Hypocreales</taxon>
        <taxon>Clavicipitaceae</taxon>
        <taxon>Clavicipitaceae incertae sedis</taxon>
        <taxon>'Torrubiella' clade</taxon>
    </lineage>
</organism>
<dbReference type="CDD" id="cd08022">
    <property type="entry name" value="M28_PSMA_like"/>
    <property type="match status" value="1"/>
</dbReference>
<dbReference type="Pfam" id="PF02225">
    <property type="entry name" value="PA"/>
    <property type="match status" value="1"/>
</dbReference>
<evidence type="ECO:0000313" key="7">
    <source>
        <dbReference type="Proteomes" id="UP000039046"/>
    </source>
</evidence>
<dbReference type="Pfam" id="PF04253">
    <property type="entry name" value="TFR_dimer"/>
    <property type="match status" value="1"/>
</dbReference>
<evidence type="ECO:0000313" key="6">
    <source>
        <dbReference type="EMBL" id="CEJ88848.1"/>
    </source>
</evidence>
<dbReference type="InterPro" id="IPR036757">
    <property type="entry name" value="TFR-like_dimer_dom_sf"/>
</dbReference>
<evidence type="ECO:0000259" key="5">
    <source>
        <dbReference type="Pfam" id="PF04389"/>
    </source>
</evidence>
<feature type="domain" description="Transferrin receptor-like dimerisation" evidence="4">
    <location>
        <begin position="676"/>
        <end position="800"/>
    </location>
</feature>
<dbReference type="CDD" id="cd02121">
    <property type="entry name" value="PA_GCPII_like"/>
    <property type="match status" value="1"/>
</dbReference>
<dbReference type="GO" id="GO:0004180">
    <property type="term" value="F:carboxypeptidase activity"/>
    <property type="evidence" value="ECO:0007669"/>
    <property type="project" value="TreeGrafter"/>
</dbReference>
<reference evidence="6 7" key="1">
    <citation type="journal article" date="2015" name="Genome Announc.">
        <title>Draft Genome Sequence and Gene Annotation of the Entomopathogenic Fungus Verticillium hemipterigenum.</title>
        <authorList>
            <person name="Horn F."/>
            <person name="Habel A."/>
            <person name="Scharf D.H."/>
            <person name="Dworschak J."/>
            <person name="Brakhage A.A."/>
            <person name="Guthke R."/>
            <person name="Hertweck C."/>
            <person name="Linde J."/>
        </authorList>
    </citation>
    <scope>NUCLEOTIDE SEQUENCE [LARGE SCALE GENOMIC DNA]</scope>
</reference>
<dbReference type="FunFam" id="3.50.30.30:FF:000008">
    <property type="entry name" value="Glutamate carboxypeptidase 2"/>
    <property type="match status" value="1"/>
</dbReference>
<protein>
    <submittedName>
        <fullName evidence="6">Uncharacterized protein</fullName>
    </submittedName>
</protein>
<dbReference type="STRING" id="1531966.A0A0A1TFJ3"/>
<dbReference type="PANTHER" id="PTHR10404:SF46">
    <property type="entry name" value="VACUOLAR PROTEIN SORTING-ASSOCIATED PROTEIN 70"/>
    <property type="match status" value="1"/>
</dbReference>
<dbReference type="FunFam" id="3.40.630.10:FF:000101">
    <property type="entry name" value="N-acetylated alpha-linked acidic dipeptidase like 1"/>
    <property type="match status" value="1"/>
</dbReference>
<keyword evidence="7" id="KW-1185">Reference proteome</keyword>
<dbReference type="InterPro" id="IPR007484">
    <property type="entry name" value="Peptidase_M28"/>
</dbReference>
<dbReference type="AlphaFoldDB" id="A0A0A1TFJ3"/>
<dbReference type="InterPro" id="IPR039373">
    <property type="entry name" value="Peptidase_M28B"/>
</dbReference>
<keyword evidence="2" id="KW-1133">Transmembrane helix</keyword>
<feature type="domain" description="PA" evidence="3">
    <location>
        <begin position="193"/>
        <end position="269"/>
    </location>
</feature>
<evidence type="ECO:0000259" key="4">
    <source>
        <dbReference type="Pfam" id="PF04253"/>
    </source>
</evidence>
<feature type="domain" description="Peptidase M28" evidence="5">
    <location>
        <begin position="388"/>
        <end position="574"/>
    </location>
</feature>
<dbReference type="Pfam" id="PF04389">
    <property type="entry name" value="Peptidase_M28"/>
    <property type="match status" value="1"/>
</dbReference>
<comment type="similarity">
    <text evidence="1">Belongs to the peptidase M28 family. M28B subfamily.</text>
</comment>
<gene>
    <name evidence="6" type="ORF">VHEMI04875</name>
</gene>
<dbReference type="SUPFAM" id="SSF53187">
    <property type="entry name" value="Zn-dependent exopeptidases"/>
    <property type="match status" value="1"/>
</dbReference>
<name>A0A0A1TFJ3_9HYPO</name>
<evidence type="ECO:0000256" key="1">
    <source>
        <dbReference type="ARBA" id="ARBA00005634"/>
    </source>
</evidence>
<evidence type="ECO:0000259" key="3">
    <source>
        <dbReference type="Pfam" id="PF02225"/>
    </source>
</evidence>
<dbReference type="Gene3D" id="3.40.630.10">
    <property type="entry name" value="Zn peptidases"/>
    <property type="match status" value="1"/>
</dbReference>